<dbReference type="Proteomes" id="UP000316759">
    <property type="component" value="Unassembled WGS sequence"/>
</dbReference>
<dbReference type="AlphaFoldDB" id="A0A504Y9V3"/>
<organism evidence="1 2">
    <name type="scientific">Fasciola gigantica</name>
    <name type="common">Giant liver fluke</name>
    <dbReference type="NCBI Taxonomy" id="46835"/>
    <lineage>
        <taxon>Eukaryota</taxon>
        <taxon>Metazoa</taxon>
        <taxon>Spiralia</taxon>
        <taxon>Lophotrochozoa</taxon>
        <taxon>Platyhelminthes</taxon>
        <taxon>Trematoda</taxon>
        <taxon>Digenea</taxon>
        <taxon>Plagiorchiida</taxon>
        <taxon>Echinostomata</taxon>
        <taxon>Echinostomatoidea</taxon>
        <taxon>Fasciolidae</taxon>
        <taxon>Fasciola</taxon>
    </lineage>
</organism>
<evidence type="ECO:0000313" key="1">
    <source>
        <dbReference type="EMBL" id="TPP57874.1"/>
    </source>
</evidence>
<name>A0A504Y9V3_FASGI</name>
<dbReference type="EMBL" id="SUNJ01012645">
    <property type="protein sequence ID" value="TPP57874.1"/>
    <property type="molecule type" value="Genomic_DNA"/>
</dbReference>
<evidence type="ECO:0000313" key="2">
    <source>
        <dbReference type="Proteomes" id="UP000316759"/>
    </source>
</evidence>
<protein>
    <submittedName>
        <fullName evidence="1">Uncharacterized protein</fullName>
    </submittedName>
</protein>
<proteinExistence type="predicted"/>
<sequence>MGGGIISYQLLSSYRSDAETSMAPFFVQINVVRRTIKIIQDENTKPGTAPLQYITSLVGGNDGFKERVCRQCIYPLVWQDHLDDSQLENTRMKGPNLMLDVRELKNTLVGYYTETVASSWPEVDGTKVVDVFLSDLLDVNLNGENVFVVPLTHLEQRLRLFTSKELNNIQHSDNGDCSDSDLVLNDRLRETFLYLSGQCYIQQNLQGSNACDMLSTLTRFDRSIQESSDYSYLNCCSEDWDTQTWLEVAHLASSLDKRVADGATKLLIICDRKIRELSESIQVKLESIHSRGILIDSNNYFPTLFANGPPILCYLSLAIAFCHGGKMMNFVPPLWMSMLLGFESSLQHVSQRLTALRGLVLLYEQQYSQLQIKSKQLSLLDTQSSTIMNAATSVNAVSRLMTRLGTSEREPQIRQFAKHFIQKLGRHLQFKPRNLKTISVRRPVRMIWNPVHHDQHQ</sequence>
<dbReference type="STRING" id="46835.A0A504Y9V3"/>
<comment type="caution">
    <text evidence="1">The sequence shown here is derived from an EMBL/GenBank/DDBJ whole genome shotgun (WGS) entry which is preliminary data.</text>
</comment>
<accession>A0A504Y9V3</accession>
<gene>
    <name evidence="1" type="ORF">FGIG_08238</name>
</gene>
<reference evidence="1 2" key="1">
    <citation type="submission" date="2019-04" db="EMBL/GenBank/DDBJ databases">
        <title>Annotation for the trematode Fasciola gigantica.</title>
        <authorList>
            <person name="Choi Y.-J."/>
        </authorList>
    </citation>
    <scope>NUCLEOTIDE SEQUENCE [LARGE SCALE GENOMIC DNA]</scope>
    <source>
        <strain evidence="1">Uganda_cow_1</strain>
    </source>
</reference>
<keyword evidence="2" id="KW-1185">Reference proteome</keyword>